<dbReference type="EMBL" id="CP015060">
    <property type="protein sequence ID" value="QGN17595.1"/>
    <property type="molecule type" value="Genomic_DNA"/>
</dbReference>
<organism evidence="2 3">
    <name type="scientific">Kluyveromyces marxianus</name>
    <name type="common">Yeast</name>
    <name type="synonym">Candida kefyr</name>
    <dbReference type="NCBI Taxonomy" id="4911"/>
    <lineage>
        <taxon>Eukaryota</taxon>
        <taxon>Fungi</taxon>
        <taxon>Dikarya</taxon>
        <taxon>Ascomycota</taxon>
        <taxon>Saccharomycotina</taxon>
        <taxon>Saccharomycetes</taxon>
        <taxon>Saccharomycetales</taxon>
        <taxon>Saccharomycetaceae</taxon>
        <taxon>Kluyveromyces</taxon>
    </lineage>
</organism>
<evidence type="ECO:0000256" key="1">
    <source>
        <dbReference type="SAM" id="MobiDB-lite"/>
    </source>
</evidence>
<feature type="region of interest" description="Disordered" evidence="1">
    <location>
        <begin position="451"/>
        <end position="502"/>
    </location>
</feature>
<feature type="region of interest" description="Disordered" evidence="1">
    <location>
        <begin position="527"/>
        <end position="552"/>
    </location>
</feature>
<keyword evidence="3" id="KW-1185">Reference proteome</keyword>
<dbReference type="Pfam" id="PF08580">
    <property type="entry name" value="KAR9"/>
    <property type="match status" value="1"/>
</dbReference>
<sequence>MDAGQIFSDQKLSDLLSKSAGQYQNLLSFFDDYEFDLEGTNHQLLELAQLLLDSYTILNELFTDDINVSQLLPYFDWIQEGKNEFYQLNNGIKTVEKILLHLMKIIEEEFETNEDEQFRKDLAVLFDLIEELSDTLVSLKPITVSLKNLFDTAVEFNEIFKDHMNSLDMEIESNLKKCIELQEKTFISPVRHNKLTFSLDQLIKLLSSSNTPTKGLCVPAFSPLEQSIHDKLVELEEASSPIELSLNSVLSQRLDSFETRDVVNLEYLMRLLRKKYHYIIEKYDLLQQEIDDLKHAIIDEKWRLIFINLNDELRIMLRDTEKLLIKIANPDLSDEITSRFKEQLQVKTQTIDKTFTVIYTAIESLVLSESIATVTNEYAEKWLQLKTQYEEYIPEDNTKEEEEAQKTINGLSDNISELKLNDGPTEKPGSNRSSIGALIFKKMNIRPVIVQEKDERKYGDETYESSRSSRSTSSTSSTSSTASNGLNPFYEPTSSHESKAPKVLNLSKVPPLSFDEPSGLMSSLKTIKTPTVPLSPSATPTTITKDTNSSSSAASPYEVERLISYGMIPTRIPSLYPSTLPPPLHLTVLFKLNSGWIKQRHHKLKAPRNYTLIS</sequence>
<protein>
    <submittedName>
        <fullName evidence="2">Karyogamy protein KAR9</fullName>
    </submittedName>
</protein>
<feature type="compositionally biased region" description="Low complexity" evidence="1">
    <location>
        <begin position="465"/>
        <end position="481"/>
    </location>
</feature>
<dbReference type="Proteomes" id="UP000422736">
    <property type="component" value="Chromosome 8"/>
</dbReference>
<dbReference type="PANTHER" id="PTHR37271:SF1">
    <property type="entry name" value="KARYOGAMY PROTEIN KAR9"/>
    <property type="match status" value="1"/>
</dbReference>
<evidence type="ECO:0000313" key="3">
    <source>
        <dbReference type="Proteomes" id="UP000422736"/>
    </source>
</evidence>
<gene>
    <name evidence="2" type="primary">KAR9</name>
    <name evidence="2" type="ORF">FIM1_4802</name>
</gene>
<evidence type="ECO:0000313" key="2">
    <source>
        <dbReference type="EMBL" id="QGN17595.1"/>
    </source>
</evidence>
<reference evidence="2 3" key="1">
    <citation type="submission" date="2016-03" db="EMBL/GenBank/DDBJ databases">
        <title>How can Kluyveromyces marxianus grow so fast - potential evolutionary course in Saccharomyces Complex revealed by comparative genomics.</title>
        <authorList>
            <person name="Mo W."/>
            <person name="Lu W."/>
            <person name="Yang X."/>
            <person name="Qi J."/>
            <person name="Lv H."/>
        </authorList>
    </citation>
    <scope>NUCLEOTIDE SEQUENCE [LARGE SCALE GENOMIC DNA]</scope>
    <source>
        <strain evidence="2 3">FIM1</strain>
    </source>
</reference>
<feature type="region of interest" description="Disordered" evidence="1">
    <location>
        <begin position="395"/>
        <end position="433"/>
    </location>
</feature>
<accession>A0ABX6EZ30</accession>
<name>A0ABX6EZ30_KLUMA</name>
<dbReference type="PANTHER" id="PTHR37271">
    <property type="entry name" value="KARYOGAMY PROTEIN KAR9"/>
    <property type="match status" value="1"/>
</dbReference>
<dbReference type="InterPro" id="IPR013889">
    <property type="entry name" value="Karyogamy_KAR9"/>
</dbReference>
<proteinExistence type="predicted"/>
<feature type="compositionally biased region" description="Polar residues" evidence="1">
    <location>
        <begin position="406"/>
        <end position="415"/>
    </location>
</feature>
<feature type="compositionally biased region" description="Basic and acidic residues" evidence="1">
    <location>
        <begin position="451"/>
        <end position="460"/>
    </location>
</feature>